<dbReference type="SUPFAM" id="SSF50249">
    <property type="entry name" value="Nucleic acid-binding proteins"/>
    <property type="match status" value="1"/>
</dbReference>
<dbReference type="PIRSF" id="PIRSF002070">
    <property type="entry name" value="SSB"/>
    <property type="match status" value="1"/>
</dbReference>
<feature type="short sequence motif" description="Important for interaction with partner proteins" evidence="2">
    <location>
        <begin position="154"/>
        <end position="159"/>
    </location>
</feature>
<proteinExistence type="inferred from homology"/>
<gene>
    <name evidence="5" type="primary">ssb</name>
    <name evidence="5" type="ORF">EXM22_06390</name>
</gene>
<comment type="subunit">
    <text evidence="2">Homotetramer.</text>
</comment>
<keyword evidence="2" id="KW-0234">DNA repair</keyword>
<dbReference type="InterPro" id="IPR011344">
    <property type="entry name" value="ssDNA-bd"/>
</dbReference>
<keyword evidence="1 2" id="KW-0238">DNA-binding</keyword>
<keyword evidence="2" id="KW-0227">DNA damage</keyword>
<keyword evidence="2" id="KW-0235">DNA replication</keyword>
<comment type="function">
    <text evidence="2">Plays an important role in DNA replication, recombination and repair. Binds to ssDNA and to an array of partner proteins to recruit them to their sites of action during DNA metabolism.</text>
</comment>
<dbReference type="InterPro" id="IPR012340">
    <property type="entry name" value="NA-bd_OB-fold"/>
</dbReference>
<dbReference type="InterPro" id="IPR000424">
    <property type="entry name" value="Primosome_PriB/ssb"/>
</dbReference>
<dbReference type="RefSeq" id="WP_149485714.1">
    <property type="nucleotide sequence ID" value="NZ_CP036150.1"/>
</dbReference>
<feature type="compositionally biased region" description="Polar residues" evidence="4">
    <location>
        <begin position="116"/>
        <end position="138"/>
    </location>
</feature>
<dbReference type="AlphaFoldDB" id="A0A5C1QM48"/>
<keyword evidence="2" id="KW-0233">DNA recombination</keyword>
<dbReference type="CDD" id="cd04496">
    <property type="entry name" value="SSB_OBF"/>
    <property type="match status" value="1"/>
</dbReference>
<dbReference type="GO" id="GO:0006260">
    <property type="term" value="P:DNA replication"/>
    <property type="evidence" value="ECO:0007669"/>
    <property type="project" value="UniProtKB-UniRule"/>
</dbReference>
<dbReference type="PANTHER" id="PTHR10302">
    <property type="entry name" value="SINGLE-STRANDED DNA-BINDING PROTEIN"/>
    <property type="match status" value="1"/>
</dbReference>
<dbReference type="GO" id="GO:0003697">
    <property type="term" value="F:single-stranded DNA binding"/>
    <property type="evidence" value="ECO:0007669"/>
    <property type="project" value="UniProtKB-UniRule"/>
</dbReference>
<protein>
    <recommendedName>
        <fullName evidence="2 3">Single-stranded DNA-binding protein</fullName>
        <shortName evidence="2">SSB</shortName>
    </recommendedName>
</protein>
<sequence>MASDINRVVLVGRLTRDAELKYTSGGMAIADISLASNRSRKQGDQWVDEANFFDISLFGRRAEALAQYLSKGTQIAVEGQLRQDRWEQDGVKRSKVTIAASDIQLLGSRNDRGQMGENSYQNNNKGAAPSRNSQSFESYSKPEKSSGGQSDRFEDDIPF</sequence>
<evidence type="ECO:0000313" key="5">
    <source>
        <dbReference type="EMBL" id="QEN07634.1"/>
    </source>
</evidence>
<dbReference type="Gene3D" id="2.40.50.140">
    <property type="entry name" value="Nucleic acid-binding proteins"/>
    <property type="match status" value="1"/>
</dbReference>
<comment type="caution">
    <text evidence="2">Lacks conserved residue(s) required for the propagation of feature annotation.</text>
</comment>
<dbReference type="Proteomes" id="UP000324209">
    <property type="component" value="Chromosome"/>
</dbReference>
<evidence type="ECO:0000256" key="2">
    <source>
        <dbReference type="HAMAP-Rule" id="MF_00984"/>
    </source>
</evidence>
<organism evidence="5 6">
    <name type="scientific">Oceanispirochaeta crateris</name>
    <dbReference type="NCBI Taxonomy" id="2518645"/>
    <lineage>
        <taxon>Bacteria</taxon>
        <taxon>Pseudomonadati</taxon>
        <taxon>Spirochaetota</taxon>
        <taxon>Spirochaetia</taxon>
        <taxon>Spirochaetales</taxon>
        <taxon>Spirochaetaceae</taxon>
        <taxon>Oceanispirochaeta</taxon>
    </lineage>
</organism>
<dbReference type="OrthoDB" id="9809878at2"/>
<evidence type="ECO:0000256" key="3">
    <source>
        <dbReference type="PIRNR" id="PIRNR002070"/>
    </source>
</evidence>
<dbReference type="Pfam" id="PF00436">
    <property type="entry name" value="SSB"/>
    <property type="match status" value="1"/>
</dbReference>
<evidence type="ECO:0000313" key="6">
    <source>
        <dbReference type="Proteomes" id="UP000324209"/>
    </source>
</evidence>
<dbReference type="GO" id="GO:0006310">
    <property type="term" value="P:DNA recombination"/>
    <property type="evidence" value="ECO:0007669"/>
    <property type="project" value="UniProtKB-UniRule"/>
</dbReference>
<accession>A0A5C1QM48</accession>
<reference evidence="5 6" key="1">
    <citation type="submission" date="2019-02" db="EMBL/GenBank/DDBJ databases">
        <title>Complete Genome Sequence and Methylome Analysis of free living Spirochaetas.</title>
        <authorList>
            <person name="Fomenkov A."/>
            <person name="Dubinina G."/>
            <person name="Leshcheva N."/>
            <person name="Mikheeva N."/>
            <person name="Grabovich M."/>
            <person name="Vincze T."/>
            <person name="Roberts R.J."/>
        </authorList>
    </citation>
    <scope>NUCLEOTIDE SEQUENCE [LARGE SCALE GENOMIC DNA]</scope>
    <source>
        <strain evidence="5 6">K2</strain>
    </source>
</reference>
<feature type="region of interest" description="Disordered" evidence="4">
    <location>
        <begin position="107"/>
        <end position="159"/>
    </location>
</feature>
<keyword evidence="6" id="KW-1185">Reference proteome</keyword>
<dbReference type="HAMAP" id="MF_00984">
    <property type="entry name" value="SSB"/>
    <property type="match status" value="1"/>
</dbReference>
<evidence type="ECO:0000256" key="1">
    <source>
        <dbReference type="ARBA" id="ARBA00023125"/>
    </source>
</evidence>
<dbReference type="GO" id="GO:0009295">
    <property type="term" value="C:nucleoid"/>
    <property type="evidence" value="ECO:0007669"/>
    <property type="project" value="TreeGrafter"/>
</dbReference>
<dbReference type="PANTHER" id="PTHR10302:SF0">
    <property type="entry name" value="SINGLE-STRANDED DNA-BINDING PROTEIN, MITOCHONDRIAL"/>
    <property type="match status" value="1"/>
</dbReference>
<dbReference type="GO" id="GO:0006281">
    <property type="term" value="P:DNA repair"/>
    <property type="evidence" value="ECO:0007669"/>
    <property type="project" value="UniProtKB-UniRule"/>
</dbReference>
<name>A0A5C1QM48_9SPIO</name>
<evidence type="ECO:0000256" key="4">
    <source>
        <dbReference type="SAM" id="MobiDB-lite"/>
    </source>
</evidence>
<dbReference type="EMBL" id="CP036150">
    <property type="protein sequence ID" value="QEN07634.1"/>
    <property type="molecule type" value="Genomic_DNA"/>
</dbReference>
<dbReference type="NCBIfam" id="TIGR00621">
    <property type="entry name" value="ssb"/>
    <property type="match status" value="1"/>
</dbReference>
<dbReference type="KEGG" id="ock:EXM22_06390"/>